<accession>A0ABY0GW63</accession>
<reference evidence="1 2" key="1">
    <citation type="submission" date="2018-06" db="EMBL/GenBank/DDBJ databases">
        <title>Complete Genomes of Monosporascus.</title>
        <authorList>
            <person name="Robinson A.J."/>
            <person name="Natvig D.O."/>
        </authorList>
    </citation>
    <scope>NUCLEOTIDE SEQUENCE [LARGE SCALE GENOMIC DNA]</scope>
    <source>
        <strain evidence="1 2">CBS 609.92</strain>
    </source>
</reference>
<dbReference type="EMBL" id="QJNS01000707">
    <property type="protein sequence ID" value="RYO75202.1"/>
    <property type="molecule type" value="Genomic_DNA"/>
</dbReference>
<protein>
    <submittedName>
        <fullName evidence="1">Uncharacterized protein</fullName>
    </submittedName>
</protein>
<evidence type="ECO:0000313" key="2">
    <source>
        <dbReference type="Proteomes" id="UP000294003"/>
    </source>
</evidence>
<name>A0ABY0GW63_9PEZI</name>
<proteinExistence type="predicted"/>
<gene>
    <name evidence="1" type="ORF">DL762_010131</name>
</gene>
<sequence>MEEGNVQAKTNNCAIDVCMPHGAKTGERITKGAPPLGIGVMRRTILEVCLFNKLNAYRYDSSKALKAWNRTLFEDIKGVFTSWDLEQNSARTFS</sequence>
<keyword evidence="2" id="KW-1185">Reference proteome</keyword>
<organism evidence="1 2">
    <name type="scientific">Monosporascus cannonballus</name>
    <dbReference type="NCBI Taxonomy" id="155416"/>
    <lineage>
        <taxon>Eukaryota</taxon>
        <taxon>Fungi</taxon>
        <taxon>Dikarya</taxon>
        <taxon>Ascomycota</taxon>
        <taxon>Pezizomycotina</taxon>
        <taxon>Sordariomycetes</taxon>
        <taxon>Xylariomycetidae</taxon>
        <taxon>Xylariales</taxon>
        <taxon>Xylariales incertae sedis</taxon>
        <taxon>Monosporascus</taxon>
    </lineage>
</organism>
<evidence type="ECO:0000313" key="1">
    <source>
        <dbReference type="EMBL" id="RYO75202.1"/>
    </source>
</evidence>
<comment type="caution">
    <text evidence="1">The sequence shown here is derived from an EMBL/GenBank/DDBJ whole genome shotgun (WGS) entry which is preliminary data.</text>
</comment>
<dbReference type="Proteomes" id="UP000294003">
    <property type="component" value="Unassembled WGS sequence"/>
</dbReference>